<comment type="subcellular location">
    <subcellularLocation>
        <location evidence="1">Endoplasmic reticulum membrane</location>
        <topology evidence="1">Peripheral membrane protein</topology>
    </subcellularLocation>
    <subcellularLocation>
        <location evidence="2">Lipid droplet</location>
    </subcellularLocation>
</comment>
<name>A0AAV3AK19_PYXAD</name>
<dbReference type="PROSITE" id="PS51140">
    <property type="entry name" value="CUE"/>
    <property type="match status" value="1"/>
</dbReference>
<dbReference type="Proteomes" id="UP001181693">
    <property type="component" value="Unassembled WGS sequence"/>
</dbReference>
<dbReference type="EMBL" id="DYDO01000003">
    <property type="protein sequence ID" value="DBA29576.1"/>
    <property type="molecule type" value="Genomic_DNA"/>
</dbReference>
<keyword evidence="5" id="KW-0472">Membrane</keyword>
<comment type="similarity">
    <text evidence="6">Belongs to the AUP1 family.</text>
</comment>
<sequence>MAGRVKEVLPQVPLSVIHRDLALTGCVDTTITNILEGGVPYVPEAEPQTGSETPGRSSSPPTRTVQKGFARKPEERHLSLQERKEALYEHARRRYLEKLGDPGTDEVARG</sequence>
<evidence type="ECO:0000256" key="1">
    <source>
        <dbReference type="ARBA" id="ARBA00004406"/>
    </source>
</evidence>
<feature type="region of interest" description="Disordered" evidence="10">
    <location>
        <begin position="38"/>
        <end position="81"/>
    </location>
</feature>
<evidence type="ECO:0000256" key="5">
    <source>
        <dbReference type="ARBA" id="ARBA00023136"/>
    </source>
</evidence>
<dbReference type="InterPro" id="IPR003892">
    <property type="entry name" value="CUE"/>
</dbReference>
<dbReference type="Gene3D" id="1.10.8.10">
    <property type="entry name" value="DNA helicase RuvA subunit, C-terminal domain"/>
    <property type="match status" value="1"/>
</dbReference>
<evidence type="ECO:0000256" key="9">
    <source>
        <dbReference type="ARBA" id="ARBA00054784"/>
    </source>
</evidence>
<evidence type="ECO:0000256" key="4">
    <source>
        <dbReference type="ARBA" id="ARBA00022824"/>
    </source>
</evidence>
<dbReference type="GO" id="GO:0036503">
    <property type="term" value="P:ERAD pathway"/>
    <property type="evidence" value="ECO:0007669"/>
    <property type="project" value="InterPro"/>
</dbReference>
<gene>
    <name evidence="12" type="ORF">GDO54_009790</name>
</gene>
<dbReference type="InterPro" id="IPR048056">
    <property type="entry name" value="AUP1_CUE"/>
</dbReference>
<feature type="compositionally biased region" description="Polar residues" evidence="10">
    <location>
        <begin position="48"/>
        <end position="65"/>
    </location>
</feature>
<dbReference type="FunFam" id="1.10.8.10:FF:000049">
    <property type="entry name" value="ancient ubiquitous protein 1 isoform X2"/>
    <property type="match status" value="1"/>
</dbReference>
<dbReference type="Pfam" id="PF02845">
    <property type="entry name" value="CUE"/>
    <property type="match status" value="1"/>
</dbReference>
<comment type="caution">
    <text evidence="12">The sequence shown here is derived from an EMBL/GenBank/DDBJ whole genome shotgun (WGS) entry which is preliminary data.</text>
</comment>
<organism evidence="12 13">
    <name type="scientific">Pyxicephalus adspersus</name>
    <name type="common">African bullfrog</name>
    <dbReference type="NCBI Taxonomy" id="30357"/>
    <lineage>
        <taxon>Eukaryota</taxon>
        <taxon>Metazoa</taxon>
        <taxon>Chordata</taxon>
        <taxon>Craniata</taxon>
        <taxon>Vertebrata</taxon>
        <taxon>Euteleostomi</taxon>
        <taxon>Amphibia</taxon>
        <taxon>Batrachia</taxon>
        <taxon>Anura</taxon>
        <taxon>Neobatrachia</taxon>
        <taxon>Ranoidea</taxon>
        <taxon>Pyxicephalidae</taxon>
        <taxon>Pyxicephalinae</taxon>
        <taxon>Pyxicephalus</taxon>
    </lineage>
</organism>
<reference evidence="12" key="1">
    <citation type="thesis" date="2020" institute="ProQuest LLC" country="789 East Eisenhower Parkway, Ann Arbor, MI, USA">
        <title>Comparative Genomics and Chromosome Evolution.</title>
        <authorList>
            <person name="Mudd A.B."/>
        </authorList>
    </citation>
    <scope>NUCLEOTIDE SEQUENCE</scope>
    <source>
        <strain evidence="12">1538</strain>
        <tissue evidence="12">Blood</tissue>
    </source>
</reference>
<dbReference type="GO" id="GO:0005811">
    <property type="term" value="C:lipid droplet"/>
    <property type="evidence" value="ECO:0007669"/>
    <property type="project" value="UniProtKB-SubCell"/>
</dbReference>
<dbReference type="CDD" id="cd14420">
    <property type="entry name" value="CUE_AUP1"/>
    <property type="match status" value="1"/>
</dbReference>
<evidence type="ECO:0000256" key="7">
    <source>
        <dbReference type="ARBA" id="ARBA00035685"/>
    </source>
</evidence>
<dbReference type="GO" id="GO:0005789">
    <property type="term" value="C:endoplasmic reticulum membrane"/>
    <property type="evidence" value="ECO:0007669"/>
    <property type="project" value="UniProtKB-SubCell"/>
</dbReference>
<protein>
    <recommendedName>
        <fullName evidence="7">Lipid droplet-regulating VLDL assembly factor AUP1</fullName>
    </recommendedName>
    <alternativeName>
        <fullName evidence="8">Ancient ubiquitous protein 1</fullName>
    </alternativeName>
</protein>
<evidence type="ECO:0000256" key="8">
    <source>
        <dbReference type="ARBA" id="ARBA00035713"/>
    </source>
</evidence>
<evidence type="ECO:0000256" key="3">
    <source>
        <dbReference type="ARBA" id="ARBA00022677"/>
    </source>
</evidence>
<dbReference type="SMART" id="SM00546">
    <property type="entry name" value="CUE"/>
    <property type="match status" value="1"/>
</dbReference>
<dbReference type="AlphaFoldDB" id="A0AAV3AK19"/>
<feature type="compositionally biased region" description="Basic and acidic residues" evidence="10">
    <location>
        <begin position="71"/>
        <end position="81"/>
    </location>
</feature>
<feature type="domain" description="CUE" evidence="11">
    <location>
        <begin position="1"/>
        <end position="39"/>
    </location>
</feature>
<keyword evidence="3" id="KW-0551">Lipid droplet</keyword>
<evidence type="ECO:0000313" key="13">
    <source>
        <dbReference type="Proteomes" id="UP001181693"/>
    </source>
</evidence>
<comment type="function">
    <text evidence="9">Plays a role in the translocation of terminally misfolded proteins from the endoplasmic reticulum lumen to the cytoplasm and their degradation by the proteasome. Plays a role in lipid droplet formation. Induces lipid droplet clustering.</text>
</comment>
<evidence type="ECO:0000256" key="10">
    <source>
        <dbReference type="SAM" id="MobiDB-lite"/>
    </source>
</evidence>
<accession>A0AAV3AK19</accession>
<evidence type="ECO:0000256" key="6">
    <source>
        <dbReference type="ARBA" id="ARBA00035634"/>
    </source>
</evidence>
<keyword evidence="13" id="KW-1185">Reference proteome</keyword>
<evidence type="ECO:0000259" key="11">
    <source>
        <dbReference type="PROSITE" id="PS51140"/>
    </source>
</evidence>
<evidence type="ECO:0000313" key="12">
    <source>
        <dbReference type="EMBL" id="DBA29576.1"/>
    </source>
</evidence>
<proteinExistence type="inferred from homology"/>
<evidence type="ECO:0000256" key="2">
    <source>
        <dbReference type="ARBA" id="ARBA00004502"/>
    </source>
</evidence>
<keyword evidence="4" id="KW-0256">Endoplasmic reticulum</keyword>
<dbReference type="GO" id="GO:0043130">
    <property type="term" value="F:ubiquitin binding"/>
    <property type="evidence" value="ECO:0007669"/>
    <property type="project" value="InterPro"/>
</dbReference>